<evidence type="ECO:0000256" key="1">
    <source>
        <dbReference type="SAM" id="Coils"/>
    </source>
</evidence>
<sequence length="393" mass="44442">MAKNPPDERLVYLALKNIFKGIDAQMRKPKKTRELVQRHQHCTDLRDLIHEHNIDNVCNMAKALLEQQVFESTLKAKIRFPEVFEVSPAQSAEREASEAEAAKTEADAIRGAAEGRQGASTLVEGEGKGILQKGNERQTSFHSSASQSRKRSFPHTTISVPSLYPVYLPLKTQHQVLVKVQGVLERACYSFGQKTMRDILEKEGWDCPEAVELNRWPRLFLLHQDQFAADEIDELGNAFPQLLDSIAQLRHTAVHRVRVTVHRIEQFMIDSESLAKLLQEDTCAKTLSRLRRETQLSVDELKRNKDLLESRLAETVKKIAAQRAQLEQLERTAMEDMLREDKEYQTFAGANLEQTIISPETVVQSVATTENETFSEADVDADSFGDHGIGQIG</sequence>
<evidence type="ECO:0000313" key="4">
    <source>
        <dbReference type="Proteomes" id="UP001357485"/>
    </source>
</evidence>
<feature type="compositionally biased region" description="Basic and acidic residues" evidence="2">
    <location>
        <begin position="92"/>
        <end position="108"/>
    </location>
</feature>
<gene>
    <name evidence="3" type="ORF">LTR16_000909</name>
</gene>
<feature type="compositionally biased region" description="Polar residues" evidence="2">
    <location>
        <begin position="137"/>
        <end position="147"/>
    </location>
</feature>
<keyword evidence="4" id="KW-1185">Reference proteome</keyword>
<feature type="region of interest" description="Disordered" evidence="2">
    <location>
        <begin position="89"/>
        <end position="153"/>
    </location>
</feature>
<feature type="coiled-coil region" evidence="1">
    <location>
        <begin position="284"/>
        <end position="332"/>
    </location>
</feature>
<protein>
    <recommendedName>
        <fullName evidence="5">Ubiquinol-cytochrome-c reductase cytochrome c1</fullName>
    </recommendedName>
</protein>
<evidence type="ECO:0008006" key="5">
    <source>
        <dbReference type="Google" id="ProtNLM"/>
    </source>
</evidence>
<dbReference type="EMBL" id="JAVRRA010000035">
    <property type="protein sequence ID" value="KAK5295685.1"/>
    <property type="molecule type" value="Genomic_DNA"/>
</dbReference>
<proteinExistence type="predicted"/>
<comment type="caution">
    <text evidence="3">The sequence shown here is derived from an EMBL/GenBank/DDBJ whole genome shotgun (WGS) entry which is preliminary data.</text>
</comment>
<name>A0ABR0MB39_9PEZI</name>
<dbReference type="Proteomes" id="UP001357485">
    <property type="component" value="Unassembled WGS sequence"/>
</dbReference>
<accession>A0ABR0MB39</accession>
<evidence type="ECO:0000256" key="2">
    <source>
        <dbReference type="SAM" id="MobiDB-lite"/>
    </source>
</evidence>
<keyword evidence="1" id="KW-0175">Coiled coil</keyword>
<organism evidence="3 4">
    <name type="scientific">Cryomyces antarcticus</name>
    <dbReference type="NCBI Taxonomy" id="329879"/>
    <lineage>
        <taxon>Eukaryota</taxon>
        <taxon>Fungi</taxon>
        <taxon>Dikarya</taxon>
        <taxon>Ascomycota</taxon>
        <taxon>Pezizomycotina</taxon>
        <taxon>Dothideomycetes</taxon>
        <taxon>Dothideomycetes incertae sedis</taxon>
        <taxon>Cryomyces</taxon>
    </lineage>
</organism>
<reference evidence="3 4" key="1">
    <citation type="submission" date="2023-08" db="EMBL/GenBank/DDBJ databases">
        <title>Black Yeasts Isolated from many extreme environments.</title>
        <authorList>
            <person name="Coleine C."/>
            <person name="Stajich J.E."/>
            <person name="Selbmann L."/>
        </authorList>
    </citation>
    <scope>NUCLEOTIDE SEQUENCE [LARGE SCALE GENOMIC DNA]</scope>
    <source>
        <strain evidence="3 4">CCFEE 536</strain>
    </source>
</reference>
<evidence type="ECO:0000313" key="3">
    <source>
        <dbReference type="EMBL" id="KAK5295685.1"/>
    </source>
</evidence>